<dbReference type="AlphaFoldDB" id="A0AAV7MD35"/>
<dbReference type="EMBL" id="JANPWB010000014">
    <property type="protein sequence ID" value="KAJ1100690.1"/>
    <property type="molecule type" value="Genomic_DNA"/>
</dbReference>
<protein>
    <submittedName>
        <fullName evidence="2">Uncharacterized protein</fullName>
    </submittedName>
</protein>
<name>A0AAV7MD35_PLEWA</name>
<proteinExistence type="predicted"/>
<keyword evidence="3" id="KW-1185">Reference proteome</keyword>
<dbReference type="Proteomes" id="UP001066276">
    <property type="component" value="Chromosome 10"/>
</dbReference>
<accession>A0AAV7MD35</accession>
<gene>
    <name evidence="2" type="ORF">NDU88_005771</name>
</gene>
<feature type="region of interest" description="Disordered" evidence="1">
    <location>
        <begin position="105"/>
        <end position="207"/>
    </location>
</feature>
<comment type="caution">
    <text evidence="2">The sequence shown here is derived from an EMBL/GenBank/DDBJ whole genome shotgun (WGS) entry which is preliminary data.</text>
</comment>
<evidence type="ECO:0000313" key="3">
    <source>
        <dbReference type="Proteomes" id="UP001066276"/>
    </source>
</evidence>
<evidence type="ECO:0000313" key="2">
    <source>
        <dbReference type="EMBL" id="KAJ1100690.1"/>
    </source>
</evidence>
<reference evidence="2" key="1">
    <citation type="journal article" date="2022" name="bioRxiv">
        <title>Sequencing and chromosome-scale assembly of the giantPleurodeles waltlgenome.</title>
        <authorList>
            <person name="Brown T."/>
            <person name="Elewa A."/>
            <person name="Iarovenko S."/>
            <person name="Subramanian E."/>
            <person name="Araus A.J."/>
            <person name="Petzold A."/>
            <person name="Susuki M."/>
            <person name="Suzuki K.-i.T."/>
            <person name="Hayashi T."/>
            <person name="Toyoda A."/>
            <person name="Oliveira C."/>
            <person name="Osipova E."/>
            <person name="Leigh N.D."/>
            <person name="Simon A."/>
            <person name="Yun M.H."/>
        </authorList>
    </citation>
    <scope>NUCLEOTIDE SEQUENCE</scope>
    <source>
        <strain evidence="2">20211129_DDA</strain>
        <tissue evidence="2">Liver</tissue>
    </source>
</reference>
<evidence type="ECO:0000256" key="1">
    <source>
        <dbReference type="SAM" id="MobiDB-lite"/>
    </source>
</evidence>
<organism evidence="2 3">
    <name type="scientific">Pleurodeles waltl</name>
    <name type="common">Iberian ribbed newt</name>
    <dbReference type="NCBI Taxonomy" id="8319"/>
    <lineage>
        <taxon>Eukaryota</taxon>
        <taxon>Metazoa</taxon>
        <taxon>Chordata</taxon>
        <taxon>Craniata</taxon>
        <taxon>Vertebrata</taxon>
        <taxon>Euteleostomi</taxon>
        <taxon>Amphibia</taxon>
        <taxon>Batrachia</taxon>
        <taxon>Caudata</taxon>
        <taxon>Salamandroidea</taxon>
        <taxon>Salamandridae</taxon>
        <taxon>Pleurodelinae</taxon>
        <taxon>Pleurodeles</taxon>
    </lineage>
</organism>
<sequence>MESGWGRGQKILWHPLCPLSGSCGRRIPAPRRLGPPFAVNLGSQGVDLHVVGGPGPPRLTSFLFCCCCCGPSVPQPVLVGGNQPSEGAAPRFAAIVQIGRSRSLPDASASRASVRRAAPQLHRGGAKPRDAAPAAPAVPRKHDQLGSLRHGVGRWAAPVPDASHSTRRRRLPTARKHPGALVFGPPESGATGLPFGTQWAGTQDQVW</sequence>
<feature type="compositionally biased region" description="Basic residues" evidence="1">
    <location>
        <begin position="165"/>
        <end position="178"/>
    </location>
</feature>
<dbReference type="PROSITE" id="PS51257">
    <property type="entry name" value="PROKAR_LIPOPROTEIN"/>
    <property type="match status" value="1"/>
</dbReference>
<feature type="compositionally biased region" description="Low complexity" evidence="1">
    <location>
        <begin position="107"/>
        <end position="118"/>
    </location>
</feature>